<dbReference type="AlphaFoldDB" id="A0A8X6SQL3"/>
<dbReference type="EMBL" id="BMAU01021348">
    <property type="protein sequence ID" value="GFY18137.1"/>
    <property type="molecule type" value="Genomic_DNA"/>
</dbReference>
<keyword evidence="1" id="KW-0645">Protease</keyword>
<accession>A0A8X6SQL3</accession>
<organism evidence="1 2">
    <name type="scientific">Trichonephila clavipes</name>
    <name type="common">Golden silk orbweaver</name>
    <name type="synonym">Nephila clavipes</name>
    <dbReference type="NCBI Taxonomy" id="2585209"/>
    <lineage>
        <taxon>Eukaryota</taxon>
        <taxon>Metazoa</taxon>
        <taxon>Ecdysozoa</taxon>
        <taxon>Arthropoda</taxon>
        <taxon>Chelicerata</taxon>
        <taxon>Arachnida</taxon>
        <taxon>Araneae</taxon>
        <taxon>Araneomorphae</taxon>
        <taxon>Entelegynae</taxon>
        <taxon>Araneoidea</taxon>
        <taxon>Nephilidae</taxon>
        <taxon>Trichonephila</taxon>
    </lineage>
</organism>
<name>A0A8X6SQL3_TRICX</name>
<dbReference type="Proteomes" id="UP000887159">
    <property type="component" value="Unassembled WGS sequence"/>
</dbReference>
<reference evidence="1" key="1">
    <citation type="submission" date="2020-08" db="EMBL/GenBank/DDBJ databases">
        <title>Multicomponent nature underlies the extraordinary mechanical properties of spider dragline silk.</title>
        <authorList>
            <person name="Kono N."/>
            <person name="Nakamura H."/>
            <person name="Mori M."/>
            <person name="Yoshida Y."/>
            <person name="Ohtoshi R."/>
            <person name="Malay A.D."/>
            <person name="Moran D.A.P."/>
            <person name="Tomita M."/>
            <person name="Numata K."/>
            <person name="Arakawa K."/>
        </authorList>
    </citation>
    <scope>NUCLEOTIDE SEQUENCE</scope>
</reference>
<keyword evidence="2" id="KW-1185">Reference proteome</keyword>
<comment type="caution">
    <text evidence="1">The sequence shown here is derived from an EMBL/GenBank/DDBJ whole genome shotgun (WGS) entry which is preliminary data.</text>
</comment>
<gene>
    <name evidence="1" type="primary">RF55_23088</name>
    <name evidence="1" type="ORF">TNCV_2045451</name>
</gene>
<dbReference type="GO" id="GO:0006508">
    <property type="term" value="P:proteolysis"/>
    <property type="evidence" value="ECO:0007669"/>
    <property type="project" value="UniProtKB-KW"/>
</dbReference>
<protein>
    <submittedName>
        <fullName evidence="1">Retroviral aspartyl protease family protein</fullName>
    </submittedName>
</protein>
<keyword evidence="1" id="KW-0378">Hydrolase</keyword>
<dbReference type="GO" id="GO:0008233">
    <property type="term" value="F:peptidase activity"/>
    <property type="evidence" value="ECO:0007669"/>
    <property type="project" value="UniProtKB-KW"/>
</dbReference>
<sequence>MADVQDLKSALLYALKLEAATQASRRDRQSIQRARVTLDDPCSLKAGVLIPSSAVDLSNSVILVRIANISDRTRNIQEGEVIAACAPMTCVERKCNTQEDSSEDLLKDLLQNTDLDEKQRCAAGGLIKEFQSPSLFSRTSEDFGRTRLTK</sequence>
<proteinExistence type="predicted"/>
<evidence type="ECO:0000313" key="1">
    <source>
        <dbReference type="EMBL" id="GFY18137.1"/>
    </source>
</evidence>
<evidence type="ECO:0000313" key="2">
    <source>
        <dbReference type="Proteomes" id="UP000887159"/>
    </source>
</evidence>